<gene>
    <name evidence="2" type="ORF">H5410_051374</name>
</gene>
<evidence type="ECO:0000313" key="2">
    <source>
        <dbReference type="EMBL" id="KAG5580747.1"/>
    </source>
</evidence>
<protein>
    <submittedName>
        <fullName evidence="2">Uncharacterized protein</fullName>
    </submittedName>
</protein>
<dbReference type="Proteomes" id="UP000824120">
    <property type="component" value="Chromosome 10"/>
</dbReference>
<evidence type="ECO:0000256" key="1">
    <source>
        <dbReference type="SAM" id="Coils"/>
    </source>
</evidence>
<evidence type="ECO:0000313" key="3">
    <source>
        <dbReference type="Proteomes" id="UP000824120"/>
    </source>
</evidence>
<sequence>MNRFIFGENPIDRLKRKVKEFEEERDSLKFQLNENEEKMGHSSISLAHVESSRLMYQAVIEERKCKIRSIYSPNNIHIKLFITIITPTVKAIRIILISTQFSYIFVSFFSKFLKASIYNTSLSNWSLNVK</sequence>
<name>A0A9J5WY81_SOLCO</name>
<comment type="caution">
    <text evidence="2">The sequence shown here is derived from an EMBL/GenBank/DDBJ whole genome shotgun (WGS) entry which is preliminary data.</text>
</comment>
<dbReference type="AlphaFoldDB" id="A0A9J5WY81"/>
<accession>A0A9J5WY81</accession>
<keyword evidence="3" id="KW-1185">Reference proteome</keyword>
<reference evidence="2 3" key="1">
    <citation type="submission" date="2020-09" db="EMBL/GenBank/DDBJ databases">
        <title>De no assembly of potato wild relative species, Solanum commersonii.</title>
        <authorList>
            <person name="Cho K."/>
        </authorList>
    </citation>
    <scope>NUCLEOTIDE SEQUENCE [LARGE SCALE GENOMIC DNA]</scope>
    <source>
        <strain evidence="2">LZ3.2</strain>
        <tissue evidence="2">Leaf</tissue>
    </source>
</reference>
<keyword evidence="1" id="KW-0175">Coiled coil</keyword>
<proteinExistence type="predicted"/>
<dbReference type="EMBL" id="JACXVP010000010">
    <property type="protein sequence ID" value="KAG5580747.1"/>
    <property type="molecule type" value="Genomic_DNA"/>
</dbReference>
<feature type="coiled-coil region" evidence="1">
    <location>
        <begin position="11"/>
        <end position="38"/>
    </location>
</feature>
<organism evidence="2 3">
    <name type="scientific">Solanum commersonii</name>
    <name type="common">Commerson's wild potato</name>
    <name type="synonym">Commerson's nightshade</name>
    <dbReference type="NCBI Taxonomy" id="4109"/>
    <lineage>
        <taxon>Eukaryota</taxon>
        <taxon>Viridiplantae</taxon>
        <taxon>Streptophyta</taxon>
        <taxon>Embryophyta</taxon>
        <taxon>Tracheophyta</taxon>
        <taxon>Spermatophyta</taxon>
        <taxon>Magnoliopsida</taxon>
        <taxon>eudicotyledons</taxon>
        <taxon>Gunneridae</taxon>
        <taxon>Pentapetalae</taxon>
        <taxon>asterids</taxon>
        <taxon>lamiids</taxon>
        <taxon>Solanales</taxon>
        <taxon>Solanaceae</taxon>
        <taxon>Solanoideae</taxon>
        <taxon>Solaneae</taxon>
        <taxon>Solanum</taxon>
    </lineage>
</organism>